<dbReference type="EMBL" id="HBHX01001459">
    <property type="protein sequence ID" value="CAE0097494.1"/>
    <property type="molecule type" value="Transcribed_RNA"/>
</dbReference>
<sequence length="122" mass="13009">MVDKHGRQAHADRHVRLHRQAHVVVDSWLTLTSHATHHPPAHLESRAAQISRSVSAAGTGPGSCLLLEKRCDSKLHLLPPPPPPPSLAVSELRPFCGTGGGEHAWALSHGLPPPCSHATDPP</sequence>
<evidence type="ECO:0000313" key="2">
    <source>
        <dbReference type="EMBL" id="CAE0097494.1"/>
    </source>
</evidence>
<name>A0A7S3AC13_9EUKA</name>
<reference evidence="2" key="1">
    <citation type="submission" date="2021-01" db="EMBL/GenBank/DDBJ databases">
        <authorList>
            <person name="Corre E."/>
            <person name="Pelletier E."/>
            <person name="Niang G."/>
            <person name="Scheremetjew M."/>
            <person name="Finn R."/>
            <person name="Kale V."/>
            <person name="Holt S."/>
            <person name="Cochrane G."/>
            <person name="Meng A."/>
            <person name="Brown T."/>
            <person name="Cohen L."/>
        </authorList>
    </citation>
    <scope>NUCLEOTIDE SEQUENCE</scope>
    <source>
        <strain evidence="2">CCMP281</strain>
    </source>
</reference>
<organism evidence="2">
    <name type="scientific">Haptolina ericina</name>
    <dbReference type="NCBI Taxonomy" id="156174"/>
    <lineage>
        <taxon>Eukaryota</taxon>
        <taxon>Haptista</taxon>
        <taxon>Haptophyta</taxon>
        <taxon>Prymnesiophyceae</taxon>
        <taxon>Prymnesiales</taxon>
        <taxon>Prymnesiaceae</taxon>
        <taxon>Haptolina</taxon>
    </lineage>
</organism>
<evidence type="ECO:0000256" key="1">
    <source>
        <dbReference type="SAM" id="MobiDB-lite"/>
    </source>
</evidence>
<accession>A0A7S3AC13</accession>
<gene>
    <name evidence="2" type="ORF">HERI1096_LOCUS819</name>
</gene>
<feature type="region of interest" description="Disordered" evidence="1">
    <location>
        <begin position="36"/>
        <end position="60"/>
    </location>
</feature>
<protein>
    <submittedName>
        <fullName evidence="2">Uncharacterized protein</fullName>
    </submittedName>
</protein>
<dbReference type="AlphaFoldDB" id="A0A7S3AC13"/>
<proteinExistence type="predicted"/>